<dbReference type="GO" id="GO:0009267">
    <property type="term" value="P:cellular response to starvation"/>
    <property type="evidence" value="ECO:0007669"/>
    <property type="project" value="TreeGrafter"/>
</dbReference>
<feature type="coiled-coil region" evidence="3">
    <location>
        <begin position="824"/>
        <end position="860"/>
    </location>
</feature>
<dbReference type="EMBL" id="MLAK01000815">
    <property type="protein sequence ID" value="OHT03870.1"/>
    <property type="molecule type" value="Genomic_DNA"/>
</dbReference>
<dbReference type="GO" id="GO:0031931">
    <property type="term" value="C:TORC1 complex"/>
    <property type="evidence" value="ECO:0007669"/>
    <property type="project" value="InterPro"/>
</dbReference>
<dbReference type="OrthoDB" id="10262360at2759"/>
<organism evidence="5 6">
    <name type="scientific">Tritrichomonas foetus</name>
    <dbReference type="NCBI Taxonomy" id="1144522"/>
    <lineage>
        <taxon>Eukaryota</taxon>
        <taxon>Metamonada</taxon>
        <taxon>Parabasalia</taxon>
        <taxon>Tritrichomonadida</taxon>
        <taxon>Tritrichomonadidae</taxon>
        <taxon>Tritrichomonas</taxon>
    </lineage>
</organism>
<dbReference type="RefSeq" id="XP_068357006.1">
    <property type="nucleotide sequence ID" value="XM_068490192.1"/>
</dbReference>
<dbReference type="GO" id="GO:0071230">
    <property type="term" value="P:cellular response to amino acid stimulus"/>
    <property type="evidence" value="ECO:0007669"/>
    <property type="project" value="TreeGrafter"/>
</dbReference>
<name>A0A1J4K2A6_9EUKA</name>
<dbReference type="GO" id="GO:0005737">
    <property type="term" value="C:cytoplasm"/>
    <property type="evidence" value="ECO:0007669"/>
    <property type="project" value="TreeGrafter"/>
</dbReference>
<dbReference type="InterPro" id="IPR029347">
    <property type="entry name" value="Raptor_N"/>
</dbReference>
<dbReference type="InterPro" id="IPR036322">
    <property type="entry name" value="WD40_repeat_dom_sf"/>
</dbReference>
<evidence type="ECO:0000256" key="3">
    <source>
        <dbReference type="SAM" id="Coils"/>
    </source>
</evidence>
<keyword evidence="1" id="KW-0853">WD repeat</keyword>
<protein>
    <recommendedName>
        <fullName evidence="4">Raptor N-terminal CASPase-like domain-containing protein</fullName>
    </recommendedName>
</protein>
<proteinExistence type="predicted"/>
<dbReference type="SUPFAM" id="SSF50978">
    <property type="entry name" value="WD40 repeat-like"/>
    <property type="match status" value="1"/>
</dbReference>
<dbReference type="Proteomes" id="UP000179807">
    <property type="component" value="Unassembled WGS sequence"/>
</dbReference>
<keyword evidence="6" id="KW-1185">Reference proteome</keyword>
<dbReference type="PANTHER" id="PTHR12848:SF16">
    <property type="entry name" value="REGULATORY-ASSOCIATED PROTEIN OF MTOR"/>
    <property type="match status" value="1"/>
</dbReference>
<dbReference type="InterPro" id="IPR004083">
    <property type="entry name" value="Raptor"/>
</dbReference>
<reference evidence="5" key="1">
    <citation type="submission" date="2016-10" db="EMBL/GenBank/DDBJ databases">
        <authorList>
            <person name="Benchimol M."/>
            <person name="Almeida L.G."/>
            <person name="Vasconcelos A.T."/>
            <person name="Perreira-Neves A."/>
            <person name="Rosa I.A."/>
            <person name="Tasca T."/>
            <person name="Bogo M.R."/>
            <person name="de Souza W."/>
        </authorList>
    </citation>
    <scope>NUCLEOTIDE SEQUENCE [LARGE SCALE GENOMIC DNA]</scope>
    <source>
        <strain evidence="5">K</strain>
    </source>
</reference>
<evidence type="ECO:0000313" key="5">
    <source>
        <dbReference type="EMBL" id="OHT03870.1"/>
    </source>
</evidence>
<dbReference type="SUPFAM" id="SSF48371">
    <property type="entry name" value="ARM repeat"/>
    <property type="match status" value="1"/>
</dbReference>
<dbReference type="Gene3D" id="1.25.10.10">
    <property type="entry name" value="Leucine-rich Repeat Variant"/>
    <property type="match status" value="1"/>
</dbReference>
<dbReference type="GO" id="GO:0031929">
    <property type="term" value="P:TOR signaling"/>
    <property type="evidence" value="ECO:0007669"/>
    <property type="project" value="InterPro"/>
</dbReference>
<evidence type="ECO:0000256" key="1">
    <source>
        <dbReference type="ARBA" id="ARBA00022574"/>
    </source>
</evidence>
<feature type="domain" description="Raptor N-terminal CASPase-like" evidence="4">
    <location>
        <begin position="34"/>
        <end position="180"/>
    </location>
</feature>
<dbReference type="GeneID" id="94824896"/>
<keyword evidence="3" id="KW-0175">Coiled coil</keyword>
<dbReference type="VEuPathDB" id="TrichDB:TRFO_01600"/>
<dbReference type="GO" id="GO:0010506">
    <property type="term" value="P:regulation of autophagy"/>
    <property type="evidence" value="ECO:0007669"/>
    <property type="project" value="TreeGrafter"/>
</dbReference>
<dbReference type="GO" id="GO:0030674">
    <property type="term" value="F:protein-macromolecule adaptor activity"/>
    <property type="evidence" value="ECO:0007669"/>
    <property type="project" value="TreeGrafter"/>
</dbReference>
<sequence length="1241" mass="140912">MIPIMIFNDWSHLYFAQDPYPPTIKQICPKLPAITKTTSAFISISLPNFHNATESQNQQPIYFWNSIDPTPDFQSEELRKVAVSTYKSRFLNLNVTCSINTKSDFFHSLFSKQIKDPNKRTLVHFILDSSQDSRNSDSDRLKTLHYFHSLNLSEIIKSTIHCGVHIIDCDYSGTLYPTYNDSFEDYEFTMQQMNFFAFFSCSGNQKVPQSPGLPNDLFSSCLITPAKMALLWHSRHYFCFSAGSLTPLTIEQVNNAPREILNDLLLSLKRNVQAMLINYPYFAEIFQTDDVIADIISGYFLAEHIFQFFKVTPLSYPPLPSMANHKLWFSFDLQLDATLLELNNHLKNMDKFNAQNSSLTNSTNALLTNTSFPITISNNDNNSLLYMNSSFNNKNSSYTNNLNAFNNSTNTYTNSSSLNNSINFNNVSNLNNVSNFNNSSNFYNASNCNDSSYFNNTSNTENSFNSINMNSFDSESNSISNINAGFSNVPNLRTSPKIRSSSSAAALISINFNNNLNSTLCNNFGFTLCNNSNVNLSDSSIHKPVIFHKHSLTTIQLLIKAESPPEEFAPHLAFLPSCLSDCNLYEESICILTTLLNMGLPFIQIAAKFPIFPSLVRLAKNGDLSNNVIYCLSKLYTFYPGSKDLSSIFFTSQYLNSFVVPHLRSEQPLSALVLFSMILKNSVRNCDSVAISYFLKCNYISITECLLQSSDSNVRVWTLLFVSTFAQFITQDDSVLKLLDAISTAADDHVPEVRAAFLFAFQSFNHKCLSNNDIFEYVKKFENELHPAVRRELAVLIGSKPHFLSNKELAKMFNSLINDPHKSVSFITSLIKEEEIKKEEAQEKQNHQLYQNEIKEEELKQYHLTFYTFLDNYLIPKAINRRNFESEHAEKVYSCELKKIRTDTFSTYSISSNLAVSVAHKGEKNDNCLIFGTDKGEVIISMNSLSSSPSSSSSSFSAASFQSFCLTDYPQSAKINHIQYLQNSGNPVLLTSNQNGDFYAYSIKSRKDRQSILTAFNFPFNMDSIKFECSQFDTKMYCYSPNKIILCDLNSEKIIGECNCNDDNFTNIHSIPHLSHCVLICHDILEVHDFRTSFYSQYSSNFSPSFSSVSSHSSSFVINSKQNKKILDCQAFIHEPFLISVCNKDGSVFYSDIRMNKVIKSYDCSIGDTQSLCFDVDELTFSSAVGTTKGACVFDYLTDKRYAHTYRQKYQKPINQIKWMSHKYGIVMRQGNNEIVSWTDC</sequence>
<dbReference type="AlphaFoldDB" id="A0A1J4K2A6"/>
<dbReference type="SMART" id="SM01302">
    <property type="entry name" value="Raptor_N"/>
    <property type="match status" value="1"/>
</dbReference>
<evidence type="ECO:0000313" key="6">
    <source>
        <dbReference type="Proteomes" id="UP000179807"/>
    </source>
</evidence>
<gene>
    <name evidence="5" type="ORF">TRFO_01600</name>
</gene>
<evidence type="ECO:0000259" key="4">
    <source>
        <dbReference type="SMART" id="SM01302"/>
    </source>
</evidence>
<dbReference type="InterPro" id="IPR011989">
    <property type="entry name" value="ARM-like"/>
</dbReference>
<keyword evidence="2" id="KW-0677">Repeat</keyword>
<dbReference type="PANTHER" id="PTHR12848">
    <property type="entry name" value="REGULATORY-ASSOCIATED PROTEIN OF MTOR"/>
    <property type="match status" value="1"/>
</dbReference>
<comment type="caution">
    <text evidence="5">The sequence shown here is derived from an EMBL/GenBank/DDBJ whole genome shotgun (WGS) entry which is preliminary data.</text>
</comment>
<evidence type="ECO:0000256" key="2">
    <source>
        <dbReference type="ARBA" id="ARBA00022737"/>
    </source>
</evidence>
<accession>A0A1J4K2A6</accession>
<dbReference type="InterPro" id="IPR016024">
    <property type="entry name" value="ARM-type_fold"/>
</dbReference>
<dbReference type="PRINTS" id="PR01547">
    <property type="entry name" value="YEAST176DUF"/>
</dbReference>
<dbReference type="GO" id="GO:0030307">
    <property type="term" value="P:positive regulation of cell growth"/>
    <property type="evidence" value="ECO:0007669"/>
    <property type="project" value="TreeGrafter"/>
</dbReference>